<dbReference type="RefSeq" id="WP_126630401.1">
    <property type="nucleotide sequence ID" value="NZ_BIFT01000002.1"/>
</dbReference>
<dbReference type="GO" id="GO:0016832">
    <property type="term" value="F:aldehyde-lyase activity"/>
    <property type="evidence" value="ECO:0007669"/>
    <property type="project" value="InterPro"/>
</dbReference>
<dbReference type="AlphaFoldDB" id="A0A402BG63"/>
<dbReference type="Pfam" id="PF03894">
    <property type="entry name" value="XFP"/>
    <property type="match status" value="1"/>
</dbReference>
<reference evidence="8" key="1">
    <citation type="submission" date="2018-12" db="EMBL/GenBank/DDBJ databases">
        <title>Tengunoibacter tsumagoiensis gen. nov., sp. nov., Dictyobacter kobayashii sp. nov., D. alpinus sp. nov., and D. joshuensis sp. nov. and description of Dictyobacteraceae fam. nov. within the order Ktedonobacterales isolated from Tengu-no-mugimeshi.</title>
        <authorList>
            <person name="Wang C.M."/>
            <person name="Zheng Y."/>
            <person name="Sakai Y."/>
            <person name="Toyoda A."/>
            <person name="Minakuchi Y."/>
            <person name="Abe K."/>
            <person name="Yokota A."/>
            <person name="Yabe S."/>
        </authorList>
    </citation>
    <scope>NUCLEOTIDE SEQUENCE [LARGE SCALE GENOMIC DNA]</scope>
    <source>
        <strain evidence="8">Uno16</strain>
    </source>
</reference>
<evidence type="ECO:0000256" key="2">
    <source>
        <dbReference type="ARBA" id="ARBA00005623"/>
    </source>
</evidence>
<evidence type="ECO:0000259" key="5">
    <source>
        <dbReference type="Pfam" id="PF09363"/>
    </source>
</evidence>
<dbReference type="Proteomes" id="UP000287171">
    <property type="component" value="Unassembled WGS sequence"/>
</dbReference>
<name>A0A402BG63_9CHLR</name>
<comment type="similarity">
    <text evidence="2">Belongs to the XFP family.</text>
</comment>
<dbReference type="Pfam" id="PF09364">
    <property type="entry name" value="XFP_N"/>
    <property type="match status" value="1"/>
</dbReference>
<dbReference type="NCBIfam" id="NF003616">
    <property type="entry name" value="PRK05261.1-1"/>
    <property type="match status" value="1"/>
</dbReference>
<dbReference type="NCBIfam" id="NF003619">
    <property type="entry name" value="PRK05261.1-4"/>
    <property type="match status" value="1"/>
</dbReference>
<dbReference type="EMBL" id="BIFT01000002">
    <property type="protein sequence ID" value="GCE30257.1"/>
    <property type="molecule type" value="Genomic_DNA"/>
</dbReference>
<dbReference type="InterPro" id="IPR019790">
    <property type="entry name" value="Xul5P/Fru6P_PKetolase_CS"/>
</dbReference>
<dbReference type="InterPro" id="IPR005593">
    <property type="entry name" value="Xul5P/Fru6P_PKetolase"/>
</dbReference>
<feature type="domain" description="Xylulose 5-phosphate/Fructose 6-phosphate phosphoketolase N-terminal" evidence="6">
    <location>
        <begin position="24"/>
        <end position="383"/>
    </location>
</feature>
<dbReference type="InterPro" id="IPR019789">
    <property type="entry name" value="Xul5P/Fru6P_PKetolase_ThDP_BS"/>
</dbReference>
<feature type="domain" description="Xylulose 5-phosphate/Fructose 6-phosphate phosphoketolase C-terminal" evidence="5">
    <location>
        <begin position="604"/>
        <end position="809"/>
    </location>
</feature>
<dbReference type="InterPro" id="IPR009014">
    <property type="entry name" value="Transketo_C/PFOR_II"/>
</dbReference>
<evidence type="ECO:0000256" key="4">
    <source>
        <dbReference type="ARBA" id="ARBA00023239"/>
    </source>
</evidence>
<dbReference type="PANTHER" id="PTHR31273">
    <property type="entry name" value="PHOSPHOKETOLASE-RELATED"/>
    <property type="match status" value="1"/>
</dbReference>
<protein>
    <submittedName>
        <fullName evidence="7">Putative phosphoketolase</fullName>
    </submittedName>
</protein>
<dbReference type="Gene3D" id="3.40.50.970">
    <property type="match status" value="2"/>
</dbReference>
<dbReference type="SUPFAM" id="SSF52518">
    <property type="entry name" value="Thiamin diphosphate-binding fold (THDP-binding)"/>
    <property type="match status" value="2"/>
</dbReference>
<evidence type="ECO:0000256" key="1">
    <source>
        <dbReference type="ARBA" id="ARBA00001964"/>
    </source>
</evidence>
<proteinExistence type="inferred from homology"/>
<accession>A0A402BG63</accession>
<dbReference type="InterPro" id="IPR018969">
    <property type="entry name" value="Xul5P/Fru6P_PKetolase_C"/>
</dbReference>
<dbReference type="OrthoDB" id="9768449at2"/>
<keyword evidence="8" id="KW-1185">Reference proteome</keyword>
<comment type="caution">
    <text evidence="7">The sequence shown here is derived from an EMBL/GenBank/DDBJ whole genome shotgun (WGS) entry which is preliminary data.</text>
</comment>
<evidence type="ECO:0000313" key="7">
    <source>
        <dbReference type="EMBL" id="GCE30257.1"/>
    </source>
</evidence>
<evidence type="ECO:0000259" key="6">
    <source>
        <dbReference type="Pfam" id="PF09364"/>
    </source>
</evidence>
<dbReference type="PANTHER" id="PTHR31273:SF1">
    <property type="entry name" value="PHOSPHOKETOLASE-RELATED"/>
    <property type="match status" value="1"/>
</dbReference>
<sequence>MVKDITQPATQRQIAVGDIRKTHTNELDEIARYRRLTNYLVVAQIYLRDNVLLQEPLKPEHIKDRLLGHWGTSPGINLVYAHLNRLIKQNNLDMFLVTGPGHGAPANLANLYLEGTLNKYYPALTFDKKGLHTFVRNFSWPGGFPSHLYPGVPGTIHEGGELGYALATAFGAAMDNPDLVVACIVGDGEAETGPTATAWHSYKFINPVESGAVLPILHLNGYKISNPTIYGTMEDDELLSLFTGYGYKVQFVEGGEDADLDAQLYGAMDWGYQEIRAIQQAARSGQRIEKPKWPLIILRTPKGMTAPAEMDGEPLVGSYRSHQVPITDPQSNPEHLKLLEQWLRSYRVEELIDEQGRPRQELLNLCPIGDQRMGSNPHTYGGKIARDLDLPPIQDFAAQEDRGMPTRRGGNNVSAMEQVALYLREVIKRNPHLFRIFSPDELQSNKLGAVLDVKPREYEWPVPPHNEKVAAQGGQVIEVLSEHDCEAWLQGYILTGRHGLFPSYEAFLNIIVSMTDQFAKFLKLSKEFAWRLPVPSLNYLETSTLWRQEHNGFSHQNPGFINSILNKKAAVARVYLPPDANCLVSTMDHCLQSEDKVNLVIANKQRMPQWLSMDEAIAHCRAGASIWPWASTDNGVDPDIVLVGIGDNTTLEVMAAAQILRDELPELRIRVVNVTDLFILQENTEHPHGLDQQMFEALFTPDRPVIINFHGYPSAVEQLLFGRPNLGRISINGYREEGTTTTPFDMNVRNGTSRYQIVIQAIRKAAAHNPKVAALANARVSDYEYRLEAHRKYIEDHGSDPREIVEWQWQA</sequence>
<keyword evidence="3" id="KW-0786">Thiamine pyrophosphate</keyword>
<dbReference type="GO" id="GO:0005975">
    <property type="term" value="P:carbohydrate metabolic process"/>
    <property type="evidence" value="ECO:0007669"/>
    <property type="project" value="InterPro"/>
</dbReference>
<dbReference type="PROSITE" id="PS60003">
    <property type="entry name" value="PHOSPHOKETOLASE_2"/>
    <property type="match status" value="1"/>
</dbReference>
<dbReference type="Pfam" id="PF09363">
    <property type="entry name" value="XFP_C"/>
    <property type="match status" value="1"/>
</dbReference>
<dbReference type="InterPro" id="IPR029061">
    <property type="entry name" value="THDP-binding"/>
</dbReference>
<dbReference type="PIRSF" id="PIRSF017245">
    <property type="entry name" value="Phosphoketolase"/>
    <property type="match status" value="1"/>
</dbReference>
<evidence type="ECO:0000313" key="8">
    <source>
        <dbReference type="Proteomes" id="UP000287171"/>
    </source>
</evidence>
<gene>
    <name evidence="7" type="primary">xfp</name>
    <name evidence="7" type="ORF">KDA_57410</name>
</gene>
<dbReference type="Gene3D" id="3.40.50.920">
    <property type="match status" value="1"/>
</dbReference>
<dbReference type="PROSITE" id="PS60002">
    <property type="entry name" value="PHOSPHOKETOLASE_1"/>
    <property type="match status" value="1"/>
</dbReference>
<dbReference type="InterPro" id="IPR018970">
    <property type="entry name" value="Xul5P/Fru6P_PKetolase_N"/>
</dbReference>
<organism evidence="7 8">
    <name type="scientific">Dictyobacter alpinus</name>
    <dbReference type="NCBI Taxonomy" id="2014873"/>
    <lineage>
        <taxon>Bacteria</taxon>
        <taxon>Bacillati</taxon>
        <taxon>Chloroflexota</taxon>
        <taxon>Ktedonobacteria</taxon>
        <taxon>Ktedonobacterales</taxon>
        <taxon>Dictyobacteraceae</taxon>
        <taxon>Dictyobacter</taxon>
    </lineage>
</organism>
<evidence type="ECO:0000256" key="3">
    <source>
        <dbReference type="ARBA" id="ARBA00023052"/>
    </source>
</evidence>
<keyword evidence="4" id="KW-0456">Lyase</keyword>
<comment type="cofactor">
    <cofactor evidence="1">
        <name>thiamine diphosphate</name>
        <dbReference type="ChEBI" id="CHEBI:58937"/>
    </cofactor>
</comment>